<reference evidence="3 4" key="1">
    <citation type="journal article" date="2019" name="Environ. Microbiol.">
        <title>Species interactions and distinct microbial communities in high Arctic permafrost affected cryosols are associated with the CH4 and CO2 gas fluxes.</title>
        <authorList>
            <person name="Altshuler I."/>
            <person name="Hamel J."/>
            <person name="Turney S."/>
            <person name="Magnuson E."/>
            <person name="Levesque R."/>
            <person name="Greer C."/>
            <person name="Whyte L.G."/>
        </authorList>
    </citation>
    <scope>NUCLEOTIDE SEQUENCE [LARGE SCALE GENOMIC DNA]</scope>
    <source>
        <strain evidence="3 4">S9.3B</strain>
    </source>
</reference>
<dbReference type="Proteomes" id="UP000317078">
    <property type="component" value="Unassembled WGS sequence"/>
</dbReference>
<keyword evidence="2" id="KW-1133">Transmembrane helix</keyword>
<feature type="transmembrane region" description="Helical" evidence="2">
    <location>
        <begin position="533"/>
        <end position="551"/>
    </location>
</feature>
<evidence type="ECO:0000313" key="4">
    <source>
        <dbReference type="Proteomes" id="UP000317078"/>
    </source>
</evidence>
<organism evidence="3 4">
    <name type="scientific">Muricoccus nepalensis</name>
    <dbReference type="NCBI Taxonomy" id="1854500"/>
    <lineage>
        <taxon>Bacteria</taxon>
        <taxon>Pseudomonadati</taxon>
        <taxon>Pseudomonadota</taxon>
        <taxon>Alphaproteobacteria</taxon>
        <taxon>Acetobacterales</taxon>
        <taxon>Roseomonadaceae</taxon>
        <taxon>Muricoccus</taxon>
    </lineage>
</organism>
<evidence type="ECO:0000313" key="3">
    <source>
        <dbReference type="EMBL" id="TPG45978.1"/>
    </source>
</evidence>
<dbReference type="RefSeq" id="WP_140886541.1">
    <property type="nucleotide sequence ID" value="NZ_RCZP01000043.1"/>
</dbReference>
<evidence type="ECO:0000256" key="2">
    <source>
        <dbReference type="SAM" id="Phobius"/>
    </source>
</evidence>
<feature type="transmembrane region" description="Helical" evidence="2">
    <location>
        <begin position="558"/>
        <end position="579"/>
    </location>
</feature>
<feature type="transmembrane region" description="Helical" evidence="2">
    <location>
        <begin position="478"/>
        <end position="498"/>
    </location>
</feature>
<dbReference type="InterPro" id="IPR027628">
    <property type="entry name" value="DotA_TraY"/>
</dbReference>
<comment type="caution">
    <text evidence="3">The sequence shown here is derived from an EMBL/GenBank/DDBJ whole genome shotgun (WGS) entry which is preliminary data.</text>
</comment>
<feature type="region of interest" description="Disordered" evidence="1">
    <location>
        <begin position="660"/>
        <end position="690"/>
    </location>
</feature>
<sequence length="690" mass="72967">MFNNIPGLPAYDPANPEPFLLFIRGLFNFPLIGQLALYLNAAALMAFSLLAVYATVSGVISSASKGQVLGEQGRVAWVPVRLLFAAVLLVPTGNGWSVGQVAVIQVAEEGVQLASRIWAKLQMQVPRQVAASAVGRLSDDQARQVVWDDLENAICRYEYVKMTRRSLQLQTTDRRSAYYYQEPGGWFASGTTRYPCGEVNFPVADATTAPGLQVLINAQRDTYFRSVAGQIDAIAKARVTGGDPDNLFSAGPLDYAAVEQVVQTYAAALRDLVRLVPDSSPVTTSWTLAGSRWNEMARSAAAIRNGALSLPTHRLVSWDKLAAETEARTAVRAPLISRVEGHRKALADGRAMGAGATGQASTIIMSSPSSAASAPAQQTETAEGLLDKVLGWAADQVKAVTDVYLSIRASLPDMALSVVGAGTPGASPVQVLVNTGHTMLFVGLTGVALADGSEHGLLSSIPGVGNAIGAISGVLKPLMWAMTTTGFTLAYILPLTPFSVWITSVVSYLVLVWTTILAVPVVALSHVKLEGDGWIPSAAAAGWVAVLRIGLTPVMMLVSLIVGYTVVEFSAAILLQGFIPVFTDVSAGQRFVFIGWIIAGIVLTFLLLSIFWMCFSLISSLSESVLMLALGSAGNIRPEGHGQNTHLRLPNLPAVGRPLTRPAGNFPKRPSISPGISPSGGAPGASQQRR</sequence>
<protein>
    <recommendedName>
        <fullName evidence="5">DotA/TraY family protein</fullName>
    </recommendedName>
</protein>
<accession>A0A502F9A6</accession>
<feature type="transmembrane region" description="Helical" evidence="2">
    <location>
        <begin position="505"/>
        <end position="527"/>
    </location>
</feature>
<evidence type="ECO:0008006" key="5">
    <source>
        <dbReference type="Google" id="ProtNLM"/>
    </source>
</evidence>
<proteinExistence type="predicted"/>
<feature type="transmembrane region" description="Helical" evidence="2">
    <location>
        <begin position="591"/>
        <end position="618"/>
    </location>
</feature>
<evidence type="ECO:0000256" key="1">
    <source>
        <dbReference type="SAM" id="MobiDB-lite"/>
    </source>
</evidence>
<name>A0A502F9A6_9PROT</name>
<dbReference type="AlphaFoldDB" id="A0A502F9A6"/>
<dbReference type="NCBIfam" id="TIGR04346">
    <property type="entry name" value="DotA_TraY"/>
    <property type="match status" value="1"/>
</dbReference>
<gene>
    <name evidence="3" type="ORF">EAH89_25485</name>
</gene>
<keyword evidence="2" id="KW-0472">Membrane</keyword>
<feature type="transmembrane region" description="Helical" evidence="2">
    <location>
        <begin position="35"/>
        <end position="54"/>
    </location>
</feature>
<feature type="transmembrane region" description="Helical" evidence="2">
    <location>
        <begin position="75"/>
        <end position="96"/>
    </location>
</feature>
<keyword evidence="4" id="KW-1185">Reference proteome</keyword>
<dbReference type="EMBL" id="RCZP01000043">
    <property type="protein sequence ID" value="TPG45978.1"/>
    <property type="molecule type" value="Genomic_DNA"/>
</dbReference>
<feature type="compositionally biased region" description="Low complexity" evidence="1">
    <location>
        <begin position="670"/>
        <end position="690"/>
    </location>
</feature>
<keyword evidence="2" id="KW-0812">Transmembrane</keyword>
<dbReference type="OrthoDB" id="5457650at2"/>